<dbReference type="InterPro" id="IPR001881">
    <property type="entry name" value="EGF-like_Ca-bd_dom"/>
</dbReference>
<dbReference type="Ensembl" id="ENSPCET00000018800.1">
    <property type="protein sequence ID" value="ENSPCEP00000018183.1"/>
    <property type="gene ID" value="ENSPCEG00000014200.1"/>
</dbReference>
<dbReference type="GO" id="GO:0042446">
    <property type="term" value="P:hormone biosynthetic process"/>
    <property type="evidence" value="ECO:0007669"/>
    <property type="project" value="UniProtKB-KW"/>
</dbReference>
<evidence type="ECO:0000256" key="15">
    <source>
        <dbReference type="ARBA" id="ARBA00022723"/>
    </source>
</evidence>
<comment type="caution">
    <text evidence="32">Lacks conserved residue(s) required for the propagation of feature annotation.</text>
</comment>
<dbReference type="SMART" id="SM00032">
    <property type="entry name" value="CCP"/>
    <property type="match status" value="1"/>
</dbReference>
<comment type="subunit">
    <text evidence="6">Interacts with DUOX1, DUOX2 and CYBA.</text>
</comment>
<evidence type="ECO:0000313" key="38">
    <source>
        <dbReference type="Proteomes" id="UP000694393"/>
    </source>
</evidence>
<organism evidence="37 38">
    <name type="scientific">Pelusios castaneus</name>
    <name type="common">West African mud turtle</name>
    <dbReference type="NCBI Taxonomy" id="367368"/>
    <lineage>
        <taxon>Eukaryota</taxon>
        <taxon>Metazoa</taxon>
        <taxon>Chordata</taxon>
        <taxon>Craniata</taxon>
        <taxon>Vertebrata</taxon>
        <taxon>Euteleostomi</taxon>
        <taxon>Archelosauria</taxon>
        <taxon>Testudinata</taxon>
        <taxon>Testudines</taxon>
        <taxon>Pleurodira</taxon>
        <taxon>Pelomedusidae</taxon>
        <taxon>Pelusios</taxon>
    </lineage>
</organism>
<evidence type="ECO:0000256" key="31">
    <source>
        <dbReference type="PIRSR" id="PIRSR619791-2"/>
    </source>
</evidence>
<accession>A0A8C8SAR6</accession>
<evidence type="ECO:0000256" key="3">
    <source>
        <dbReference type="ARBA" id="ARBA00004479"/>
    </source>
</evidence>
<evidence type="ECO:0000256" key="33">
    <source>
        <dbReference type="PROSITE-ProRule" id="PRU00302"/>
    </source>
</evidence>
<feature type="chain" id="PRO_5034881843" description="Thyroid peroxidase" evidence="34">
    <location>
        <begin position="21"/>
        <end position="874"/>
    </location>
</feature>
<evidence type="ECO:0000256" key="1">
    <source>
        <dbReference type="ARBA" id="ARBA00001970"/>
    </source>
</evidence>
<keyword evidence="10 32" id="KW-0245">EGF-like domain</keyword>
<dbReference type="UniPathway" id="UPA00194"/>
<dbReference type="PANTHER" id="PTHR11475">
    <property type="entry name" value="OXIDASE/PEROXIDASE"/>
    <property type="match status" value="1"/>
</dbReference>
<evidence type="ECO:0000256" key="25">
    <source>
        <dbReference type="ARBA" id="ARBA00023324"/>
    </source>
</evidence>
<keyword evidence="24" id="KW-0325">Glycoprotein</keyword>
<dbReference type="GO" id="GO:0006979">
    <property type="term" value="P:response to oxidative stress"/>
    <property type="evidence" value="ECO:0007669"/>
    <property type="project" value="InterPro"/>
</dbReference>
<evidence type="ECO:0000259" key="36">
    <source>
        <dbReference type="PROSITE" id="PS50923"/>
    </source>
</evidence>
<comment type="subcellular location">
    <subcellularLocation>
        <location evidence="3">Membrane</location>
        <topology evidence="3">Single-pass type I membrane protein</topology>
    </subcellularLocation>
</comment>
<dbReference type="SUPFAM" id="SSF48113">
    <property type="entry name" value="Heme-dependent peroxidases"/>
    <property type="match status" value="1"/>
</dbReference>
<dbReference type="PROSITE" id="PS50026">
    <property type="entry name" value="EGF_3"/>
    <property type="match status" value="1"/>
</dbReference>
<keyword evidence="17" id="KW-0677">Repeat</keyword>
<dbReference type="FunFam" id="1.10.640.10:FF:000010">
    <property type="entry name" value="Thyroid peroxidase"/>
    <property type="match status" value="1"/>
</dbReference>
<dbReference type="CDD" id="cd00033">
    <property type="entry name" value="CCP"/>
    <property type="match status" value="1"/>
</dbReference>
<dbReference type="InterPro" id="IPR018097">
    <property type="entry name" value="EGF_Ca-bd_CS"/>
</dbReference>
<evidence type="ECO:0000256" key="28">
    <source>
        <dbReference type="ARBA" id="ARBA00048299"/>
    </source>
</evidence>
<feature type="signal peptide" evidence="34">
    <location>
        <begin position="1"/>
        <end position="20"/>
    </location>
</feature>
<name>A0A8C8SAR6_9SAUR</name>
<reference evidence="37" key="1">
    <citation type="submission" date="2025-08" db="UniProtKB">
        <authorList>
            <consortium name="Ensembl"/>
        </authorList>
    </citation>
    <scope>IDENTIFICATION</scope>
</reference>
<dbReference type="Pfam" id="PF00084">
    <property type="entry name" value="Sushi"/>
    <property type="match status" value="1"/>
</dbReference>
<evidence type="ECO:0000259" key="35">
    <source>
        <dbReference type="PROSITE" id="PS50026"/>
    </source>
</evidence>
<dbReference type="GO" id="GO:0042744">
    <property type="term" value="P:hydrogen peroxide catabolic process"/>
    <property type="evidence" value="ECO:0007669"/>
    <property type="project" value="UniProtKB-KW"/>
</dbReference>
<dbReference type="GO" id="GO:0005509">
    <property type="term" value="F:calcium ion binding"/>
    <property type="evidence" value="ECO:0007669"/>
    <property type="project" value="InterPro"/>
</dbReference>
<dbReference type="PANTHER" id="PTHR11475:SF60">
    <property type="entry name" value="THYROID PEROXIDASE"/>
    <property type="match status" value="1"/>
</dbReference>
<dbReference type="InterPro" id="IPR029589">
    <property type="entry name" value="TPO"/>
</dbReference>
<evidence type="ECO:0000256" key="22">
    <source>
        <dbReference type="ARBA" id="ARBA00023136"/>
    </source>
</evidence>
<evidence type="ECO:0000256" key="34">
    <source>
        <dbReference type="SAM" id="SignalP"/>
    </source>
</evidence>
<evidence type="ECO:0000256" key="14">
    <source>
        <dbReference type="ARBA" id="ARBA00022692"/>
    </source>
</evidence>
<dbReference type="GO" id="GO:0006590">
    <property type="term" value="P:thyroid hormone generation"/>
    <property type="evidence" value="ECO:0007669"/>
    <property type="project" value="UniProtKB-UniPathway"/>
</dbReference>
<dbReference type="Gene3D" id="2.10.70.10">
    <property type="entry name" value="Complement Module, domain 1"/>
    <property type="match status" value="1"/>
</dbReference>
<dbReference type="InterPro" id="IPR000152">
    <property type="entry name" value="EGF-type_Asp/Asn_hydroxyl_site"/>
</dbReference>
<evidence type="ECO:0000256" key="9">
    <source>
        <dbReference type="ARBA" id="ARBA00022534"/>
    </source>
</evidence>
<dbReference type="InterPro" id="IPR000742">
    <property type="entry name" value="EGF"/>
</dbReference>
<keyword evidence="18" id="KW-0106">Calcium</keyword>
<dbReference type="FunFam" id="2.10.25.10:FF:000038">
    <property type="entry name" value="Fibrillin 2"/>
    <property type="match status" value="1"/>
</dbReference>
<reference evidence="37" key="2">
    <citation type="submission" date="2025-09" db="UniProtKB">
        <authorList>
            <consortium name="Ensembl"/>
        </authorList>
    </citation>
    <scope>IDENTIFICATION</scope>
</reference>
<dbReference type="PROSITE" id="PS50923">
    <property type="entry name" value="SUSHI"/>
    <property type="match status" value="1"/>
</dbReference>
<dbReference type="InterPro" id="IPR037120">
    <property type="entry name" value="Haem_peroxidase_sf_animal"/>
</dbReference>
<dbReference type="GO" id="GO:0004447">
    <property type="term" value="F:iodide peroxidase activity"/>
    <property type="evidence" value="ECO:0007669"/>
    <property type="project" value="UniProtKB-EC"/>
</dbReference>
<keyword evidence="12 31" id="KW-0349">Heme</keyword>
<dbReference type="PROSITE" id="PS50292">
    <property type="entry name" value="PEROXIDASE_3"/>
    <property type="match status" value="1"/>
</dbReference>
<keyword evidence="19" id="KW-1133">Transmembrane helix</keyword>
<evidence type="ECO:0000256" key="11">
    <source>
        <dbReference type="ARBA" id="ARBA00022559"/>
    </source>
</evidence>
<evidence type="ECO:0000256" key="29">
    <source>
        <dbReference type="ARBA" id="ARBA00048771"/>
    </source>
</evidence>
<evidence type="ECO:0000256" key="2">
    <source>
        <dbReference type="ARBA" id="ARBA00003834"/>
    </source>
</evidence>
<dbReference type="InterPro" id="IPR035976">
    <property type="entry name" value="Sushi/SCR/CCP_sf"/>
</dbReference>
<evidence type="ECO:0000256" key="8">
    <source>
        <dbReference type="ARBA" id="ARBA00021693"/>
    </source>
</evidence>
<comment type="pathway">
    <text evidence="4">Hormone biosynthesis; thyroid hormone biosynthesis.</text>
</comment>
<dbReference type="SMART" id="SM00179">
    <property type="entry name" value="EGF_CA"/>
    <property type="match status" value="1"/>
</dbReference>
<evidence type="ECO:0000256" key="10">
    <source>
        <dbReference type="ARBA" id="ARBA00022536"/>
    </source>
</evidence>
<keyword evidence="13 33" id="KW-0768">Sushi</keyword>
<dbReference type="AlphaFoldDB" id="A0A8C8SAR6"/>
<evidence type="ECO:0000256" key="13">
    <source>
        <dbReference type="ARBA" id="ARBA00022659"/>
    </source>
</evidence>
<proteinExistence type="inferred from homology"/>
<keyword evidence="16 34" id="KW-0732">Signal</keyword>
<evidence type="ECO:0000313" key="37">
    <source>
        <dbReference type="Ensembl" id="ENSPCEP00000018183.1"/>
    </source>
</evidence>
<evidence type="ECO:0000256" key="26">
    <source>
        <dbReference type="ARBA" id="ARBA00048137"/>
    </source>
</evidence>
<keyword evidence="21 31" id="KW-0408">Iron</keyword>
<keyword evidence="15 31" id="KW-0479">Metal-binding</keyword>
<evidence type="ECO:0000256" key="5">
    <source>
        <dbReference type="ARBA" id="ARBA00008928"/>
    </source>
</evidence>
<dbReference type="PROSITE" id="PS01187">
    <property type="entry name" value="EGF_CA"/>
    <property type="match status" value="1"/>
</dbReference>
<dbReference type="SMART" id="SM00181">
    <property type="entry name" value="EGF"/>
    <property type="match status" value="1"/>
</dbReference>
<dbReference type="GO" id="GO:0020037">
    <property type="term" value="F:heme binding"/>
    <property type="evidence" value="ECO:0007669"/>
    <property type="project" value="InterPro"/>
</dbReference>
<protein>
    <recommendedName>
        <fullName evidence="8">Thyroid peroxidase</fullName>
        <ecNumber evidence="7">1.11.1.8</ecNumber>
    </recommendedName>
</protein>
<feature type="binding site" description="axial binding residue" evidence="31">
    <location>
        <position position="457"/>
    </location>
    <ligand>
        <name>heme b</name>
        <dbReference type="ChEBI" id="CHEBI:60344"/>
    </ligand>
    <ligandPart>
        <name>Fe</name>
        <dbReference type="ChEBI" id="CHEBI:18248"/>
    </ligandPart>
</feature>
<dbReference type="CDD" id="cd00054">
    <property type="entry name" value="EGF_CA"/>
    <property type="match status" value="1"/>
</dbReference>
<evidence type="ECO:0000256" key="23">
    <source>
        <dbReference type="ARBA" id="ARBA00023157"/>
    </source>
</evidence>
<evidence type="ECO:0000256" key="24">
    <source>
        <dbReference type="ARBA" id="ARBA00023180"/>
    </source>
</evidence>
<evidence type="ECO:0000256" key="12">
    <source>
        <dbReference type="ARBA" id="ARBA00022617"/>
    </source>
</evidence>
<dbReference type="PROSITE" id="PS00010">
    <property type="entry name" value="ASX_HYDROXYL"/>
    <property type="match status" value="1"/>
</dbReference>
<sequence>MFNLLTISNLMSLLIRQLSTFFPFVKKLQRRGIIAPGLLLAFSKFPEQQDIFRAAERMKISMQVLEEKIHQKQKRSLHPSDLLSANLLNMIANISGCVPYMLPPKCPNNCLANKYRLITGACNNRENPRWGASNTALARWLPPAYEDGISQPKGWNPSFFLNGFQLPLVREVTRKVIHASNEAVTEDNLYSDIMMVWGQYISHDISFTPQSTSRAAFLRGVECQLTCEKQKTCFPIKVFSNDTLFRGIECMPFYRSSPVCGTGDYDILFGNLSTLNPREQINCLTSFLDASTIYGSTSAVENKLRNFTSKEGLLRVNLQYYDNDREYLPFVDQVPSPCAQDPNSNKTERIECFMAGDSRSSEVISLTAMHTLWLREHNRLAKALKKLNRHWSSEMVYQEARKIVGALHQVITLRDYIPKIIGPDGFNQYVGPYKGYDHTINPTVSNVFSTAAFRFGHATIHPIIKRLNAQYQDDPDLPNLHIHEVFFSPWRLIKEGGLDPLLRGILAKSAKLLIQDQMMNEELTERLIVLSSNRSLDLASLNLQRGRDHGLRGYNDWREFCGLPRLENQTNLSTVISNRKVAEKILELYSSPNNIDVWLGGLAENFLPGARTGPLFACIIGKQMKALRDGDRFWWENSQVFTEAQRQELKKHSLSRIICDNTGLSEVPLDAFQLAKLPQDFEQCDNIPGINLKAWQETNQQEETCGFPKRVHNGNFVYCSESGQSMVIYSCENGYQLQGEEQLTCTTRGWNFQPPVCIDINECENHMNPPCHPSAKCTNTRGSYQCLCTDPYELAEDRRMCIGNVILSLPIKTVPVQYLTHYLPESDTRQGNINNTRVTLKSKLKWKPFKNNMSFRIHKIPFKRRDAVIIIIII</sequence>
<dbReference type="CDD" id="cd09825">
    <property type="entry name" value="thyroid_peroxidase"/>
    <property type="match status" value="1"/>
</dbReference>
<evidence type="ECO:0000256" key="20">
    <source>
        <dbReference type="ARBA" id="ARBA00023002"/>
    </source>
</evidence>
<dbReference type="InterPro" id="IPR000436">
    <property type="entry name" value="Sushi_SCR_CCP_dom"/>
</dbReference>
<dbReference type="SUPFAM" id="SSF57196">
    <property type="entry name" value="EGF/Laminin"/>
    <property type="match status" value="1"/>
</dbReference>
<comment type="catalytic activity">
    <reaction evidence="27">
        <text>[thyroglobulin]-3-iodo-L-tyrosine + [thyroglobulin]-3,5-diiodo-L-tyrosine + H2O2 = [thyroglobulin]-3,3',5-triiodo-L-thyronine + [thyroglobulin]-dehydroalanine + 2 H2O</text>
        <dbReference type="Rhea" id="RHEA:48968"/>
        <dbReference type="Rhea" id="RHEA-COMP:12275"/>
        <dbReference type="Rhea" id="RHEA-COMP:12276"/>
        <dbReference type="Rhea" id="RHEA-COMP:12278"/>
        <dbReference type="Rhea" id="RHEA-COMP:12279"/>
        <dbReference type="ChEBI" id="CHEBI:15377"/>
        <dbReference type="ChEBI" id="CHEBI:16240"/>
        <dbReference type="ChEBI" id="CHEBI:90870"/>
        <dbReference type="ChEBI" id="CHEBI:90871"/>
        <dbReference type="ChEBI" id="CHEBI:90873"/>
        <dbReference type="ChEBI" id="CHEBI:90874"/>
        <dbReference type="EC" id="1.11.1.8"/>
    </reaction>
</comment>
<dbReference type="InterPro" id="IPR019791">
    <property type="entry name" value="Haem_peroxidase_animal"/>
</dbReference>
<evidence type="ECO:0000256" key="7">
    <source>
        <dbReference type="ARBA" id="ARBA00012311"/>
    </source>
</evidence>
<comment type="similarity">
    <text evidence="5">Belongs to the prostaglandin G/H synthase family.</text>
</comment>
<keyword evidence="23" id="KW-1015">Disulfide bond</keyword>
<evidence type="ECO:0000256" key="30">
    <source>
        <dbReference type="ARBA" id="ARBA00049000"/>
    </source>
</evidence>
<keyword evidence="22" id="KW-0472">Membrane</keyword>
<feature type="domain" description="Sushi" evidence="36">
    <location>
        <begin position="703"/>
        <end position="759"/>
    </location>
</feature>
<dbReference type="InterPro" id="IPR010255">
    <property type="entry name" value="Haem_peroxidase_sf"/>
</dbReference>
<comment type="catalytic activity">
    <reaction evidence="30">
        <text>[thyroglobulin]-3-iodo-L-tyrosine + iodide + H2O2 + H(+) = [thyroglobulin]-3,5-diiodo-L-tyrosine + 2 H2O</text>
        <dbReference type="Rhea" id="RHEA:48960"/>
        <dbReference type="Rhea" id="RHEA-COMP:12275"/>
        <dbReference type="Rhea" id="RHEA-COMP:12276"/>
        <dbReference type="ChEBI" id="CHEBI:15377"/>
        <dbReference type="ChEBI" id="CHEBI:15378"/>
        <dbReference type="ChEBI" id="CHEBI:16240"/>
        <dbReference type="ChEBI" id="CHEBI:16382"/>
        <dbReference type="ChEBI" id="CHEBI:90870"/>
        <dbReference type="ChEBI" id="CHEBI:90871"/>
        <dbReference type="EC" id="1.11.1.8"/>
    </reaction>
</comment>
<dbReference type="Pfam" id="PF07645">
    <property type="entry name" value="EGF_CA"/>
    <property type="match status" value="1"/>
</dbReference>
<dbReference type="InterPro" id="IPR049883">
    <property type="entry name" value="NOTCH1_EGF-like"/>
</dbReference>
<dbReference type="GO" id="GO:0016020">
    <property type="term" value="C:membrane"/>
    <property type="evidence" value="ECO:0007669"/>
    <property type="project" value="UniProtKB-SubCell"/>
</dbReference>
<dbReference type="FunFam" id="1.10.640.10:FF:000013">
    <property type="entry name" value="Thyroid peroxidase"/>
    <property type="match status" value="1"/>
</dbReference>
<evidence type="ECO:0000256" key="18">
    <source>
        <dbReference type="ARBA" id="ARBA00022837"/>
    </source>
</evidence>
<evidence type="ECO:0000256" key="16">
    <source>
        <dbReference type="ARBA" id="ARBA00022729"/>
    </source>
</evidence>
<keyword evidence="9" id="KW-0893">Thyroid hormones biosynthesis</keyword>
<keyword evidence="38" id="KW-1185">Reference proteome</keyword>
<comment type="catalytic activity">
    <reaction evidence="26">
        <text>[thyroglobulin]-L-tyrosine + iodide + H2O2 + H(+) = [thyroglobulin]-3-iodo-L-tyrosine + 2 H2O</text>
        <dbReference type="Rhea" id="RHEA:48956"/>
        <dbReference type="Rhea" id="RHEA-COMP:12274"/>
        <dbReference type="Rhea" id="RHEA-COMP:12275"/>
        <dbReference type="ChEBI" id="CHEBI:15377"/>
        <dbReference type="ChEBI" id="CHEBI:15378"/>
        <dbReference type="ChEBI" id="CHEBI:16240"/>
        <dbReference type="ChEBI" id="CHEBI:16382"/>
        <dbReference type="ChEBI" id="CHEBI:46858"/>
        <dbReference type="ChEBI" id="CHEBI:90870"/>
        <dbReference type="EC" id="1.11.1.8"/>
    </reaction>
</comment>
<dbReference type="Gene3D" id="1.10.640.10">
    <property type="entry name" value="Haem peroxidase domain superfamily, animal type"/>
    <property type="match status" value="1"/>
</dbReference>
<evidence type="ECO:0000256" key="27">
    <source>
        <dbReference type="ARBA" id="ARBA00048250"/>
    </source>
</evidence>
<dbReference type="PROSITE" id="PS01186">
    <property type="entry name" value="EGF_2"/>
    <property type="match status" value="1"/>
</dbReference>
<dbReference type="PRINTS" id="PR00457">
    <property type="entry name" value="ANPEROXIDASE"/>
</dbReference>
<evidence type="ECO:0000256" key="17">
    <source>
        <dbReference type="ARBA" id="ARBA00022737"/>
    </source>
</evidence>
<comment type="function">
    <text evidence="2">Iodination and coupling of the hormonogenic tyrosines in thyroglobulin to yield the thyroid hormones T(3) and T(4).</text>
</comment>
<dbReference type="Gene3D" id="2.10.25.10">
    <property type="entry name" value="Laminin"/>
    <property type="match status" value="1"/>
</dbReference>
<dbReference type="EC" id="1.11.1.8" evidence="7"/>
<evidence type="ECO:0000256" key="4">
    <source>
        <dbReference type="ARBA" id="ARBA00005197"/>
    </source>
</evidence>
<keyword evidence="25" id="KW-0376">Hydrogen peroxide</keyword>
<keyword evidence="14" id="KW-0812">Transmembrane</keyword>
<evidence type="ECO:0000256" key="32">
    <source>
        <dbReference type="PROSITE-ProRule" id="PRU00076"/>
    </source>
</evidence>
<comment type="catalytic activity">
    <reaction evidence="29">
        <text>2 iodide + H2O2 + 2 H(+) = diiodine + 2 H2O</text>
        <dbReference type="Rhea" id="RHEA:23336"/>
        <dbReference type="ChEBI" id="CHEBI:15377"/>
        <dbReference type="ChEBI" id="CHEBI:15378"/>
        <dbReference type="ChEBI" id="CHEBI:16240"/>
        <dbReference type="ChEBI" id="CHEBI:16382"/>
        <dbReference type="ChEBI" id="CHEBI:17606"/>
        <dbReference type="EC" id="1.11.1.8"/>
    </reaction>
</comment>
<keyword evidence="11" id="KW-0575">Peroxidase</keyword>
<dbReference type="GO" id="GO:0005615">
    <property type="term" value="C:extracellular space"/>
    <property type="evidence" value="ECO:0007669"/>
    <property type="project" value="TreeGrafter"/>
</dbReference>
<dbReference type="Pfam" id="PF03098">
    <property type="entry name" value="An_peroxidase"/>
    <property type="match status" value="1"/>
</dbReference>
<comment type="catalytic activity">
    <reaction evidence="28">
        <text>2 [thyroglobulin]-3,5-diiodo-L-tyrosine + H2O2 = [thyroglobulin]-L-thyroxine + [thyroglobulin]-dehydroalanine + 2 H2O</text>
        <dbReference type="Rhea" id="RHEA:48964"/>
        <dbReference type="Rhea" id="RHEA-COMP:12276"/>
        <dbReference type="Rhea" id="RHEA-COMP:12277"/>
        <dbReference type="Rhea" id="RHEA-COMP:12278"/>
        <dbReference type="ChEBI" id="CHEBI:15377"/>
        <dbReference type="ChEBI" id="CHEBI:16240"/>
        <dbReference type="ChEBI" id="CHEBI:90871"/>
        <dbReference type="ChEBI" id="CHEBI:90872"/>
        <dbReference type="ChEBI" id="CHEBI:90873"/>
        <dbReference type="EC" id="1.11.1.8"/>
    </reaction>
</comment>
<dbReference type="Proteomes" id="UP000694393">
    <property type="component" value="Unplaced"/>
</dbReference>
<evidence type="ECO:0000256" key="21">
    <source>
        <dbReference type="ARBA" id="ARBA00023004"/>
    </source>
</evidence>
<dbReference type="SUPFAM" id="SSF57535">
    <property type="entry name" value="Complement control module/SCR domain"/>
    <property type="match status" value="1"/>
</dbReference>
<comment type="cofactor">
    <cofactor evidence="1">
        <name>heme b</name>
        <dbReference type="ChEBI" id="CHEBI:60344"/>
    </cofactor>
</comment>
<keyword evidence="20" id="KW-0560">Oxidoreductase</keyword>
<evidence type="ECO:0000256" key="19">
    <source>
        <dbReference type="ARBA" id="ARBA00022989"/>
    </source>
</evidence>
<feature type="domain" description="EGF-like" evidence="35">
    <location>
        <begin position="759"/>
        <end position="802"/>
    </location>
</feature>
<evidence type="ECO:0000256" key="6">
    <source>
        <dbReference type="ARBA" id="ARBA00011561"/>
    </source>
</evidence>